<reference evidence="2" key="1">
    <citation type="journal article" date="2017" name="Nat. Microbiol.">
        <title>Global analysis of biosynthetic gene clusters reveals vast potential of secondary metabolite production in Penicillium species.</title>
        <authorList>
            <person name="Nielsen J.C."/>
            <person name="Grijseels S."/>
            <person name="Prigent S."/>
            <person name="Ji B."/>
            <person name="Dainat J."/>
            <person name="Nielsen K.F."/>
            <person name="Frisvad J.C."/>
            <person name="Workman M."/>
            <person name="Nielsen J."/>
        </authorList>
    </citation>
    <scope>NUCLEOTIDE SEQUENCE [LARGE SCALE GENOMIC DNA]</scope>
    <source>
        <strain evidence="2">IBT 4502</strain>
    </source>
</reference>
<dbReference type="InterPro" id="IPR036514">
    <property type="entry name" value="SGNH_hydro_sf"/>
</dbReference>
<proteinExistence type="predicted"/>
<dbReference type="OrthoDB" id="2119228at2759"/>
<dbReference type="STRING" id="60169.A0A1V6NRW4"/>
<keyword evidence="2" id="KW-1185">Reference proteome</keyword>
<comment type="caution">
    <text evidence="1">The sequence shown here is derived from an EMBL/GenBank/DDBJ whole genome shotgun (WGS) entry which is preliminary data.</text>
</comment>
<gene>
    <name evidence="1" type="ORF">PENPOL_c003G10775</name>
</gene>
<name>A0A1V6NRW4_PENPO</name>
<dbReference type="Proteomes" id="UP000191408">
    <property type="component" value="Unassembled WGS sequence"/>
</dbReference>
<sequence>MPIISSLKTTLTFSKEIAMYRYSFGPSITWGLLSASGNGYRKPLCDPLRFDDWDVDMAGTKTNRDMFVNILLSLSSLLSLIRIGGEVIGAINGLACIGRLIALADEASIVGMGLYSVVDDPSSAPFLIFGYILGADALTDVVNVNKAA</sequence>
<evidence type="ECO:0000313" key="2">
    <source>
        <dbReference type="Proteomes" id="UP000191408"/>
    </source>
</evidence>
<evidence type="ECO:0000313" key="1">
    <source>
        <dbReference type="EMBL" id="OQD67453.1"/>
    </source>
</evidence>
<protein>
    <submittedName>
        <fullName evidence="1">Uncharacterized protein</fullName>
    </submittedName>
</protein>
<organism evidence="1 2">
    <name type="scientific">Penicillium polonicum</name>
    <dbReference type="NCBI Taxonomy" id="60169"/>
    <lineage>
        <taxon>Eukaryota</taxon>
        <taxon>Fungi</taxon>
        <taxon>Dikarya</taxon>
        <taxon>Ascomycota</taxon>
        <taxon>Pezizomycotina</taxon>
        <taxon>Eurotiomycetes</taxon>
        <taxon>Eurotiomycetidae</taxon>
        <taxon>Eurotiales</taxon>
        <taxon>Aspergillaceae</taxon>
        <taxon>Penicillium</taxon>
    </lineage>
</organism>
<dbReference type="EMBL" id="MDYM01000003">
    <property type="protein sequence ID" value="OQD67453.1"/>
    <property type="molecule type" value="Genomic_DNA"/>
</dbReference>
<accession>A0A1V6NRW4</accession>
<dbReference type="AlphaFoldDB" id="A0A1V6NRW4"/>
<dbReference type="Gene3D" id="3.40.50.1110">
    <property type="entry name" value="SGNH hydrolase"/>
    <property type="match status" value="1"/>
</dbReference>